<feature type="coiled-coil region" evidence="3">
    <location>
        <begin position="193"/>
        <end position="227"/>
    </location>
</feature>
<keyword evidence="1" id="KW-0238">DNA-binding</keyword>
<keyword evidence="2" id="KW-0233">DNA recombination</keyword>
<name>C0B9K0_9FIRM</name>
<reference evidence="5 6" key="1">
    <citation type="submission" date="2009-02" db="EMBL/GenBank/DDBJ databases">
        <authorList>
            <person name="Fulton L."/>
            <person name="Clifton S."/>
            <person name="Fulton B."/>
            <person name="Xu J."/>
            <person name="Minx P."/>
            <person name="Pepin K.H."/>
            <person name="Johnson M."/>
            <person name="Bhonagiri V."/>
            <person name="Nash W.E."/>
            <person name="Mardis E.R."/>
            <person name="Wilson R.K."/>
        </authorList>
    </citation>
    <scope>NUCLEOTIDE SEQUENCE [LARGE SCALE GENOMIC DNA]</scope>
    <source>
        <strain evidence="5 6">ATCC 27758</strain>
    </source>
</reference>
<dbReference type="AlphaFoldDB" id="C0B9K0"/>
<accession>C0B9K0</accession>
<dbReference type="Proteomes" id="UP000003793">
    <property type="component" value="Unassembled WGS sequence"/>
</dbReference>
<feature type="domain" description="Recombinase" evidence="4">
    <location>
        <begin position="2"/>
        <end position="59"/>
    </location>
</feature>
<dbReference type="Pfam" id="PF07508">
    <property type="entry name" value="Recombinase"/>
    <property type="match status" value="1"/>
</dbReference>
<evidence type="ECO:0000313" key="5">
    <source>
        <dbReference type="EMBL" id="EEG89952.1"/>
    </source>
</evidence>
<dbReference type="GO" id="GO:0003677">
    <property type="term" value="F:DNA binding"/>
    <property type="evidence" value="ECO:0007669"/>
    <property type="project" value="UniProtKB-KW"/>
</dbReference>
<proteinExistence type="predicted"/>
<evidence type="ECO:0000256" key="1">
    <source>
        <dbReference type="ARBA" id="ARBA00023125"/>
    </source>
</evidence>
<reference evidence="5 6" key="2">
    <citation type="submission" date="2009-03" db="EMBL/GenBank/DDBJ databases">
        <title>Draft genome sequence of Coprococcus comes (ATCC 27758).</title>
        <authorList>
            <person name="Sudarsanam P."/>
            <person name="Ley R."/>
            <person name="Guruge J."/>
            <person name="Turnbaugh P.J."/>
            <person name="Mahowald M."/>
            <person name="Liep D."/>
            <person name="Gordon J."/>
        </authorList>
    </citation>
    <scope>NUCLEOTIDE SEQUENCE [LARGE SCALE GENOMIC DNA]</scope>
    <source>
        <strain evidence="5 6">ATCC 27758</strain>
    </source>
</reference>
<protein>
    <recommendedName>
        <fullName evidence="4">Recombinase domain-containing protein</fullName>
    </recommendedName>
</protein>
<comment type="caution">
    <text evidence="5">The sequence shown here is derived from an EMBL/GenBank/DDBJ whole genome shotgun (WGS) entry which is preliminary data.</text>
</comment>
<dbReference type="HOGENOM" id="CLU_010686_18_6_9"/>
<dbReference type="InterPro" id="IPR038109">
    <property type="entry name" value="DNA_bind_recomb_sf"/>
</dbReference>
<evidence type="ECO:0000259" key="4">
    <source>
        <dbReference type="Pfam" id="PF07508"/>
    </source>
</evidence>
<evidence type="ECO:0000256" key="2">
    <source>
        <dbReference type="ARBA" id="ARBA00023172"/>
    </source>
</evidence>
<dbReference type="EMBL" id="ABVR01000040">
    <property type="protein sequence ID" value="EEG89952.1"/>
    <property type="molecule type" value="Genomic_DNA"/>
</dbReference>
<dbReference type="Gene3D" id="3.90.1750.20">
    <property type="entry name" value="Putative Large Serine Recombinase, Chain B, Domain 2"/>
    <property type="match status" value="1"/>
</dbReference>
<dbReference type="InterPro" id="IPR011109">
    <property type="entry name" value="DNA_bind_recombinase_dom"/>
</dbReference>
<dbReference type="PANTHER" id="PTHR30461">
    <property type="entry name" value="DNA-INVERTASE FROM LAMBDOID PROPHAGE"/>
    <property type="match status" value="1"/>
</dbReference>
<dbReference type="PANTHER" id="PTHR30461:SF2">
    <property type="entry name" value="SERINE RECOMBINASE PINE-RELATED"/>
    <property type="match status" value="1"/>
</dbReference>
<dbReference type="GO" id="GO:0000150">
    <property type="term" value="F:DNA strand exchange activity"/>
    <property type="evidence" value="ECO:0007669"/>
    <property type="project" value="InterPro"/>
</dbReference>
<organism evidence="5 6">
    <name type="scientific">Coprococcus comes ATCC 27758</name>
    <dbReference type="NCBI Taxonomy" id="470146"/>
    <lineage>
        <taxon>Bacteria</taxon>
        <taxon>Bacillati</taxon>
        <taxon>Bacillota</taxon>
        <taxon>Clostridia</taxon>
        <taxon>Lachnospirales</taxon>
        <taxon>Lachnospiraceae</taxon>
        <taxon>Coprococcus</taxon>
    </lineage>
</organism>
<keyword evidence="3" id="KW-0175">Coiled coil</keyword>
<sequence>MIRKIVDDKTYIGCMVYGKTKISDPGTGKEVPVPRNQWKVMENHHEPIVSKEIFEKAQSLQIRYTKKSKFDRETTLLGGYVKCGNCRRSLTSSSPVHGHILYSCAYSKGKEDTGCFAGKADNKMLEHIVLAEIKAYLRQNISQEQMQQSMRKQHTDSIEAYELESTDCEKRQEQIKLQNRQNYEKYHEGQMNQKQFMEAKKQLEEERERLQKRIQELEELINGEKEILMKKNVPVEQMLMYLGYEKLTREMLEEYVQGIYVYDDGRVEVEWKSLA</sequence>
<dbReference type="InterPro" id="IPR050639">
    <property type="entry name" value="SSR_resolvase"/>
</dbReference>
<evidence type="ECO:0000313" key="6">
    <source>
        <dbReference type="Proteomes" id="UP000003793"/>
    </source>
</evidence>
<gene>
    <name evidence="5" type="ORF">COPCOM_01827</name>
</gene>
<evidence type="ECO:0000256" key="3">
    <source>
        <dbReference type="SAM" id="Coils"/>
    </source>
</evidence>